<dbReference type="STRING" id="634771.SAMN04488128_105493"/>
<evidence type="ECO:0000313" key="1">
    <source>
        <dbReference type="EMBL" id="SKA41704.1"/>
    </source>
</evidence>
<dbReference type="RefSeq" id="WP_078672288.1">
    <property type="nucleotide sequence ID" value="NZ_FUWZ01000005.1"/>
</dbReference>
<reference evidence="2" key="1">
    <citation type="submission" date="2017-02" db="EMBL/GenBank/DDBJ databases">
        <authorList>
            <person name="Varghese N."/>
            <person name="Submissions S."/>
        </authorList>
    </citation>
    <scope>NUCLEOTIDE SEQUENCE [LARGE SCALE GENOMIC DNA]</scope>
    <source>
        <strain evidence="2">DSM 22224</strain>
    </source>
</reference>
<sequence>MVKNTEIFKLYDMVISMTTETINEELENLQNKGTIHSQLIISQVLKGVDYIYAVHEKESEIPEDAAFINAELIPQISIPESGQNITLELHLKSGTARFWSRRTPNDYPIEDWVYSINLNLGLNDVEKSETKILQPADVKKRIKEFTDDKFSVNALMMDFESVEKLPFFSEKTQAGKAGDVGIEGMIPFMNFYLTYLRKTGNPYILGYAIEQRTESNTSRDHLLPSSLTPKKVNYTMFKDENPAISTLNFLLITKNNEDKKLETPDKFPKNWISAAEGIDAKMIISRADLLEKLLLEPLFNKIKEWGEKTLEELKFKGAKANSFEQAQKIVNETNKTSYVISENTSGDNQYTNKIEVSFKHKVNEGAKKQITSVEVGLDGYIKIYMSSREENPGPLKDHVEWASTEVKWKGGFIIKEEKEGDNPKLNVVISEPVVDKPIHHHGESGLNLRKILMGLLEGVLGPGGALFEVILHSMSGATDVGQVKVKDAFANLSNSINTTILLPGGNIFYFKNPAIDDEGNFSLLLTYKSAH</sequence>
<dbReference type="AlphaFoldDB" id="A0A1T4TMR6"/>
<dbReference type="EMBL" id="FUWZ01000005">
    <property type="protein sequence ID" value="SKA41704.1"/>
    <property type="molecule type" value="Genomic_DNA"/>
</dbReference>
<organism evidence="1 2">
    <name type="scientific">Chitinophaga eiseniae</name>
    <dbReference type="NCBI Taxonomy" id="634771"/>
    <lineage>
        <taxon>Bacteria</taxon>
        <taxon>Pseudomonadati</taxon>
        <taxon>Bacteroidota</taxon>
        <taxon>Chitinophagia</taxon>
        <taxon>Chitinophagales</taxon>
        <taxon>Chitinophagaceae</taxon>
        <taxon>Chitinophaga</taxon>
    </lineage>
</organism>
<evidence type="ECO:0000313" key="2">
    <source>
        <dbReference type="Proteomes" id="UP000190367"/>
    </source>
</evidence>
<name>A0A1T4TMR6_9BACT</name>
<dbReference type="OrthoDB" id="787755at2"/>
<dbReference type="Proteomes" id="UP000190367">
    <property type="component" value="Unassembled WGS sequence"/>
</dbReference>
<keyword evidence="2" id="KW-1185">Reference proteome</keyword>
<gene>
    <name evidence="1" type="ORF">SAMN04488128_105493</name>
</gene>
<proteinExistence type="predicted"/>
<protein>
    <submittedName>
        <fullName evidence="1">Uncharacterized protein</fullName>
    </submittedName>
</protein>
<accession>A0A1T4TMR6</accession>